<sequence>MQRIIKSAAVILALFASCPAVAALYVSTIPGSQNVSLGQSTAVTLIWSLSTTASNTFSSTQGLLRASPTGTILGTVNTTISRTIAALGTAQASETVLVPADVVLRAHKLGLTNIIYQRSFCDPVKTCASGAITLNITSPLAAGFNITSESLAFDNGAPVRIMGLKQPLAAVAELAYSGTGMLQAIWEVAGPASTAGEPFYRPLGQVRQYLASGETVKLKSPPLPTDTTGLYLLRLRITDPVPGFEAPVIRYFVGRGRPGKELPPEPLVVVSPAPLAFLASDTAFVWEPVQGAKAYQLEVYATGRHT</sequence>
<dbReference type="AlphaFoldDB" id="A0A1F6U4D8"/>
<evidence type="ECO:0000313" key="2">
    <source>
        <dbReference type="EMBL" id="OGI52256.1"/>
    </source>
</evidence>
<gene>
    <name evidence="2" type="ORF">A3B81_02445</name>
</gene>
<comment type="caution">
    <text evidence="2">The sequence shown here is derived from an EMBL/GenBank/DDBJ whole genome shotgun (WGS) entry which is preliminary data.</text>
</comment>
<proteinExistence type="predicted"/>
<evidence type="ECO:0000313" key="3">
    <source>
        <dbReference type="Proteomes" id="UP000179362"/>
    </source>
</evidence>
<evidence type="ECO:0000256" key="1">
    <source>
        <dbReference type="SAM" id="SignalP"/>
    </source>
</evidence>
<feature type="signal peptide" evidence="1">
    <location>
        <begin position="1"/>
        <end position="22"/>
    </location>
</feature>
<dbReference type="EMBL" id="MFTA01000034">
    <property type="protein sequence ID" value="OGI52256.1"/>
    <property type="molecule type" value="Genomic_DNA"/>
</dbReference>
<feature type="chain" id="PRO_5009225682" description="BIG2 domain-containing protein" evidence="1">
    <location>
        <begin position="23"/>
        <end position="306"/>
    </location>
</feature>
<dbReference type="PROSITE" id="PS51257">
    <property type="entry name" value="PROKAR_LIPOPROTEIN"/>
    <property type="match status" value="1"/>
</dbReference>
<protein>
    <recommendedName>
        <fullName evidence="4">BIG2 domain-containing protein</fullName>
    </recommendedName>
</protein>
<keyword evidence="1" id="KW-0732">Signal</keyword>
<feature type="non-terminal residue" evidence="2">
    <location>
        <position position="306"/>
    </location>
</feature>
<reference evidence="2 3" key="1">
    <citation type="journal article" date="2016" name="Nat. Commun.">
        <title>Thousands of microbial genomes shed light on interconnected biogeochemical processes in an aquifer system.</title>
        <authorList>
            <person name="Anantharaman K."/>
            <person name="Brown C.T."/>
            <person name="Hug L.A."/>
            <person name="Sharon I."/>
            <person name="Castelle C.J."/>
            <person name="Probst A.J."/>
            <person name="Thomas B.C."/>
            <person name="Singh A."/>
            <person name="Wilkins M.J."/>
            <person name="Karaoz U."/>
            <person name="Brodie E.L."/>
            <person name="Williams K.H."/>
            <person name="Hubbard S.S."/>
            <person name="Banfield J.F."/>
        </authorList>
    </citation>
    <scope>NUCLEOTIDE SEQUENCE [LARGE SCALE GENOMIC DNA]</scope>
</reference>
<evidence type="ECO:0008006" key="4">
    <source>
        <dbReference type="Google" id="ProtNLM"/>
    </source>
</evidence>
<name>A0A1F6U4D8_9PROT</name>
<organism evidence="2 3">
    <name type="scientific">Candidatus Muproteobacteria bacterium RIFCSPHIGHO2_02_FULL_65_16</name>
    <dbReference type="NCBI Taxonomy" id="1817766"/>
    <lineage>
        <taxon>Bacteria</taxon>
        <taxon>Pseudomonadati</taxon>
        <taxon>Pseudomonadota</taxon>
        <taxon>Candidatus Muproteobacteria</taxon>
    </lineage>
</organism>
<accession>A0A1F6U4D8</accession>
<dbReference type="Proteomes" id="UP000179362">
    <property type="component" value="Unassembled WGS sequence"/>
</dbReference>